<evidence type="ECO:0000256" key="8">
    <source>
        <dbReference type="SAM" id="MobiDB-lite"/>
    </source>
</evidence>
<evidence type="ECO:0000256" key="4">
    <source>
        <dbReference type="ARBA" id="ARBA00023172"/>
    </source>
</evidence>
<dbReference type="OrthoDB" id="361242at2759"/>
<feature type="region of interest" description="Disordered" evidence="8">
    <location>
        <begin position="280"/>
        <end position="302"/>
    </location>
</feature>
<protein>
    <recommendedName>
        <fullName evidence="7">Non-structural maintenance of chromosomes element 4</fullName>
    </recommendedName>
</protein>
<dbReference type="GO" id="GO:0006310">
    <property type="term" value="P:DNA recombination"/>
    <property type="evidence" value="ECO:0007669"/>
    <property type="project" value="UniProtKB-UniRule"/>
</dbReference>
<evidence type="ECO:0000256" key="6">
    <source>
        <dbReference type="ARBA" id="ARBA00023242"/>
    </source>
</evidence>
<evidence type="ECO:0000313" key="11">
    <source>
        <dbReference type="EMBL" id="UJO17604.1"/>
    </source>
</evidence>
<dbReference type="GO" id="GO:0005634">
    <property type="term" value="C:nucleus"/>
    <property type="evidence" value="ECO:0007669"/>
    <property type="project" value="UniProtKB-SubCell"/>
</dbReference>
<dbReference type="Pfam" id="PF08743">
    <property type="entry name" value="Nse4_C"/>
    <property type="match status" value="1"/>
</dbReference>
<comment type="function">
    <text evidence="7">Component of the SMC5-SMC6 complex, that promotes sister chromatid alignment after DNA damage and facilitates double-stranded DNA breaks (DSBs) repair via homologous recombination between sister chromatids.</text>
</comment>
<comment type="similarity">
    <text evidence="2 7">Belongs to the NSE4 family.</text>
</comment>
<keyword evidence="4 7" id="KW-0233">DNA recombination</keyword>
<dbReference type="InterPro" id="IPR029225">
    <property type="entry name" value="Nse4_Nse3-bd"/>
</dbReference>
<dbReference type="RefSeq" id="XP_047761970.1">
    <property type="nucleotide sequence ID" value="XM_047904761.1"/>
</dbReference>
<evidence type="ECO:0000256" key="5">
    <source>
        <dbReference type="ARBA" id="ARBA00023204"/>
    </source>
</evidence>
<comment type="subcellular location">
    <subcellularLocation>
        <location evidence="1 7">Nucleus</location>
    </subcellularLocation>
</comment>
<feature type="region of interest" description="Disordered" evidence="8">
    <location>
        <begin position="216"/>
        <end position="247"/>
    </location>
</feature>
<evidence type="ECO:0000259" key="9">
    <source>
        <dbReference type="Pfam" id="PF08743"/>
    </source>
</evidence>
<dbReference type="Pfam" id="PF15412">
    <property type="entry name" value="Nse4-Nse3_bdg"/>
    <property type="match status" value="1"/>
</dbReference>
<proteinExistence type="inferred from homology"/>
<organism evidence="11 12">
    <name type="scientific">Passalora fulva</name>
    <name type="common">Tomato leaf mold</name>
    <name type="synonym">Cladosporium fulvum</name>
    <dbReference type="NCBI Taxonomy" id="5499"/>
    <lineage>
        <taxon>Eukaryota</taxon>
        <taxon>Fungi</taxon>
        <taxon>Dikarya</taxon>
        <taxon>Ascomycota</taxon>
        <taxon>Pezizomycotina</taxon>
        <taxon>Dothideomycetes</taxon>
        <taxon>Dothideomycetidae</taxon>
        <taxon>Mycosphaerellales</taxon>
        <taxon>Mycosphaerellaceae</taxon>
        <taxon>Fulvia</taxon>
    </lineage>
</organism>
<dbReference type="AlphaFoldDB" id="A0A9Q8LI77"/>
<dbReference type="InterPro" id="IPR014854">
    <property type="entry name" value="Nse4_C"/>
</dbReference>
<accession>A0A9Q8LI77</accession>
<dbReference type="GO" id="GO:0030915">
    <property type="term" value="C:Smc5-Smc6 complex"/>
    <property type="evidence" value="ECO:0007669"/>
    <property type="project" value="UniProtKB-UniRule"/>
</dbReference>
<evidence type="ECO:0000256" key="1">
    <source>
        <dbReference type="ARBA" id="ARBA00004123"/>
    </source>
</evidence>
<keyword evidence="12" id="KW-1185">Reference proteome</keyword>
<comment type="subunit">
    <text evidence="7">Component of the SMC5-SMC6 complex.</text>
</comment>
<feature type="compositionally biased region" description="Polar residues" evidence="8">
    <location>
        <begin position="1"/>
        <end position="27"/>
    </location>
</feature>
<feature type="region of interest" description="Disordered" evidence="8">
    <location>
        <begin position="1"/>
        <end position="126"/>
    </location>
</feature>
<dbReference type="PANTHER" id="PTHR16140:SF0">
    <property type="entry name" value="NON-STRUCTURAL MAINTENANCE OF CHROMOSOMES ELEMENT 4"/>
    <property type="match status" value="1"/>
</dbReference>
<feature type="compositionally biased region" description="Acidic residues" evidence="8">
    <location>
        <begin position="88"/>
        <end position="102"/>
    </location>
</feature>
<evidence type="ECO:0000313" key="12">
    <source>
        <dbReference type="Proteomes" id="UP000756132"/>
    </source>
</evidence>
<dbReference type="EMBL" id="CP090167">
    <property type="protein sequence ID" value="UJO17604.1"/>
    <property type="molecule type" value="Genomic_DNA"/>
</dbReference>
<reference evidence="11" key="2">
    <citation type="journal article" date="2022" name="Microb. Genom.">
        <title>A chromosome-scale genome assembly of the tomato pathogen Cladosporium fulvum reveals a compartmentalized genome architecture and the presence of a dispensable chromosome.</title>
        <authorList>
            <person name="Zaccaron A.Z."/>
            <person name="Chen L.H."/>
            <person name="Samaras A."/>
            <person name="Stergiopoulos I."/>
        </authorList>
    </citation>
    <scope>NUCLEOTIDE SEQUENCE</scope>
    <source>
        <strain evidence="11">Race5_Kim</strain>
    </source>
</reference>
<dbReference type="InterPro" id="IPR027786">
    <property type="entry name" value="Nse4/EID"/>
</dbReference>
<keyword evidence="3 7" id="KW-0227">DNA damage</keyword>
<dbReference type="PANTHER" id="PTHR16140">
    <property type="entry name" value="NON-STRUCTURAL MAINTENANCE OF CHROMOSOMES ELEMENT 4"/>
    <property type="match status" value="1"/>
</dbReference>
<keyword evidence="5 7" id="KW-0234">DNA repair</keyword>
<evidence type="ECO:0000256" key="7">
    <source>
        <dbReference type="RuleBase" id="RU365071"/>
    </source>
</evidence>
<keyword evidence="6 7" id="KW-0539">Nucleus</keyword>
<evidence type="ECO:0000259" key="10">
    <source>
        <dbReference type="Pfam" id="PF15412"/>
    </source>
</evidence>
<sequence length="485" mass="54706">MARLNTRPSTVVGANNSVRGTPALDNSSDQENEEPQSQPQRRGKGKGRASDLSARSSLPMPGSDTRDTARGQKRKRAEPQPATKADDIDSDGEVPQAPEDEEKFNRYYNPAQDPEQRRQVKRKSRALEREFNEKRDELLKGDGKELSETINRANNVFKNVKQTNDATVDSRLFVSLSSVAAKRSSNLVLGDTETGLDIDVFVSRACYYMQHGAAMNAEDGAASTQRQTQRRRPQAERDESDDDSGEPFDWEMFGRHACFPYVKRPACPSFLLGPLSAEKKVRKQTQRTARQTQDKNVRETRPEALTRAELSQSDENGLTAICTRIHKHITKHIDEVDAEMRSTFSSEQEIESAEGKRWMKERRMSIRGGPSLFDYTLNPTSFGQTVENLFYISFLIKEGRLGLVYDEDRLPILIATAPSDSREAREDDAAAPSKKTKIGHKHQAVFSLDYGTWEKLVEAFDVTEPMIPHRDETEGQVVGDRGWYT</sequence>
<evidence type="ECO:0000256" key="2">
    <source>
        <dbReference type="ARBA" id="ARBA00008997"/>
    </source>
</evidence>
<dbReference type="GeneID" id="71985491"/>
<dbReference type="Proteomes" id="UP000756132">
    <property type="component" value="Chromosome 5"/>
</dbReference>
<feature type="compositionally biased region" description="Basic and acidic residues" evidence="8">
    <location>
        <begin position="292"/>
        <end position="302"/>
    </location>
</feature>
<dbReference type="GO" id="GO:0006281">
    <property type="term" value="P:DNA repair"/>
    <property type="evidence" value="ECO:0007669"/>
    <property type="project" value="UniProtKB-UniRule"/>
</dbReference>
<reference evidence="11" key="1">
    <citation type="submission" date="2021-12" db="EMBL/GenBank/DDBJ databases">
        <authorList>
            <person name="Zaccaron A."/>
            <person name="Stergiopoulos I."/>
        </authorList>
    </citation>
    <scope>NUCLEOTIDE SEQUENCE</scope>
    <source>
        <strain evidence="11">Race5_Kim</strain>
    </source>
</reference>
<dbReference type="KEGG" id="ffu:CLAFUR5_05613"/>
<evidence type="ECO:0000256" key="3">
    <source>
        <dbReference type="ARBA" id="ARBA00022763"/>
    </source>
</evidence>
<feature type="compositionally biased region" description="Acidic residues" evidence="8">
    <location>
        <begin position="238"/>
        <end position="247"/>
    </location>
</feature>
<name>A0A9Q8LI77_PASFU</name>
<feature type="domain" description="Nse4/EID protein Nse3/MAGE-binding" evidence="10">
    <location>
        <begin position="169"/>
        <end position="219"/>
    </location>
</feature>
<feature type="domain" description="Non-structural maintenance of chromosome element 4 C-terminal" evidence="9">
    <location>
        <begin position="371"/>
        <end position="467"/>
    </location>
</feature>
<gene>
    <name evidence="11" type="ORF">CLAFUR5_05613</name>
</gene>